<gene>
    <name evidence="1" type="ORF">SDC9_173075</name>
</gene>
<accession>A0A645GPQ9</accession>
<sequence length="50" mass="6044">MIKLLAVTNIFELFVILFDFRFAGFDFEFLLLGHFTQFFQIEFKFIDARS</sequence>
<protein>
    <submittedName>
        <fullName evidence="1">Uncharacterized protein</fullName>
    </submittedName>
</protein>
<organism evidence="1">
    <name type="scientific">bioreactor metagenome</name>
    <dbReference type="NCBI Taxonomy" id="1076179"/>
    <lineage>
        <taxon>unclassified sequences</taxon>
        <taxon>metagenomes</taxon>
        <taxon>ecological metagenomes</taxon>
    </lineage>
</organism>
<name>A0A645GPQ9_9ZZZZ</name>
<reference evidence="1" key="1">
    <citation type="submission" date="2019-08" db="EMBL/GenBank/DDBJ databases">
        <authorList>
            <person name="Kucharzyk K."/>
            <person name="Murdoch R.W."/>
            <person name="Higgins S."/>
            <person name="Loffler F."/>
        </authorList>
    </citation>
    <scope>NUCLEOTIDE SEQUENCE</scope>
</reference>
<comment type="caution">
    <text evidence="1">The sequence shown here is derived from an EMBL/GenBank/DDBJ whole genome shotgun (WGS) entry which is preliminary data.</text>
</comment>
<proteinExistence type="predicted"/>
<dbReference type="EMBL" id="VSSQ01074915">
    <property type="protein sequence ID" value="MPN25663.1"/>
    <property type="molecule type" value="Genomic_DNA"/>
</dbReference>
<evidence type="ECO:0000313" key="1">
    <source>
        <dbReference type="EMBL" id="MPN25663.1"/>
    </source>
</evidence>
<dbReference type="AlphaFoldDB" id="A0A645GPQ9"/>